<dbReference type="Proteomes" id="UP000789525">
    <property type="component" value="Unassembled WGS sequence"/>
</dbReference>
<feature type="non-terminal residue" evidence="1">
    <location>
        <position position="86"/>
    </location>
</feature>
<organism evidence="1 2">
    <name type="scientific">Acaulospora colombiana</name>
    <dbReference type="NCBI Taxonomy" id="27376"/>
    <lineage>
        <taxon>Eukaryota</taxon>
        <taxon>Fungi</taxon>
        <taxon>Fungi incertae sedis</taxon>
        <taxon>Mucoromycota</taxon>
        <taxon>Glomeromycotina</taxon>
        <taxon>Glomeromycetes</taxon>
        <taxon>Diversisporales</taxon>
        <taxon>Acaulosporaceae</taxon>
        <taxon>Acaulospora</taxon>
    </lineage>
</organism>
<evidence type="ECO:0000313" key="1">
    <source>
        <dbReference type="EMBL" id="CAG8594282.1"/>
    </source>
</evidence>
<comment type="caution">
    <text evidence="1">The sequence shown here is derived from an EMBL/GenBank/DDBJ whole genome shotgun (WGS) entry which is preliminary data.</text>
</comment>
<accession>A0ACA9MKE4</accession>
<dbReference type="EMBL" id="CAJVPT010013263">
    <property type="protein sequence ID" value="CAG8594282.1"/>
    <property type="molecule type" value="Genomic_DNA"/>
</dbReference>
<reference evidence="1" key="1">
    <citation type="submission" date="2021-06" db="EMBL/GenBank/DDBJ databases">
        <authorList>
            <person name="Kallberg Y."/>
            <person name="Tangrot J."/>
            <person name="Rosling A."/>
        </authorList>
    </citation>
    <scope>NUCLEOTIDE SEQUENCE</scope>
    <source>
        <strain evidence="1">CL356</strain>
    </source>
</reference>
<gene>
    <name evidence="1" type="ORF">ACOLOM_LOCUS6439</name>
</gene>
<proteinExistence type="predicted"/>
<name>A0ACA9MKE4_9GLOM</name>
<keyword evidence="2" id="KW-1185">Reference proteome</keyword>
<evidence type="ECO:0000313" key="2">
    <source>
        <dbReference type="Proteomes" id="UP000789525"/>
    </source>
</evidence>
<feature type="non-terminal residue" evidence="1">
    <location>
        <position position="1"/>
    </location>
</feature>
<sequence length="86" mass="10098">MYEKIITLDSISIKEIKRLDTEKLIEFLCREESLHLDNDDCNILRDEKISGRDFLMIAKEELMQDGLRRGPATRLADFANEIKKKI</sequence>
<protein>
    <submittedName>
        <fullName evidence="1">15756_t:CDS:1</fullName>
    </submittedName>
</protein>